<name>A0A6N0I2Y0_STAHO</name>
<reference evidence="1 2" key="1">
    <citation type="submission" date="2019-09" db="EMBL/GenBank/DDBJ databases">
        <title>FDA dAtabase for Regulatory Grade micrObial Sequences (FDA-ARGOS): Supporting development and validation of Infectious Disease Dx tests.</title>
        <authorList>
            <person name="Sciortino C."/>
            <person name="Tallon L."/>
            <person name="Sadzewicz L."/>
            <person name="Vavikolanu K."/>
            <person name="Mehta A."/>
            <person name="Aluvathingal J."/>
            <person name="Nadendla S."/>
            <person name="Nandy P."/>
            <person name="Geyer C."/>
            <person name="Yan Y."/>
            <person name="Sichtig H."/>
        </authorList>
    </citation>
    <scope>NUCLEOTIDE SEQUENCE [LARGE SCALE GENOMIC DNA]</scope>
    <source>
        <strain evidence="1 2">FDAARGOS_661</strain>
    </source>
</reference>
<organism evidence="1 2">
    <name type="scientific">Staphylococcus hominis</name>
    <dbReference type="NCBI Taxonomy" id="1290"/>
    <lineage>
        <taxon>Bacteria</taxon>
        <taxon>Bacillati</taxon>
        <taxon>Bacillota</taxon>
        <taxon>Bacilli</taxon>
        <taxon>Bacillales</taxon>
        <taxon>Staphylococcaceae</taxon>
        <taxon>Staphylococcus</taxon>
    </lineage>
</organism>
<dbReference type="AlphaFoldDB" id="A0A6N0I2Y0"/>
<dbReference type="EMBL" id="CP054550">
    <property type="protein sequence ID" value="QKQ28899.1"/>
    <property type="molecule type" value="Genomic_DNA"/>
</dbReference>
<dbReference type="Proteomes" id="UP000509636">
    <property type="component" value="Chromosome"/>
</dbReference>
<sequence>MDFPKDIIETQATHKIEELANETFKIIHDIKSNDKKVSFDGELEIYKDPQKIKENLLGIIRVQIKGKIKKRKGPNKISFNGVSKRDLEIYKKQGGVYFFVVFIIIKDNEIVDKQVYGKQLHQLDLSYLLQKKNKTVTIQMYEITNCKDFYDNCVKFLVNKRRQNQLGQIQYDSTGTEPMIITTPENIVFDDRGLPLNDFYSYTKVDSSRVNTIIPEAIVNIEKIGKMGKRKIIKSGKVLFEGKILIEVSTQITTIEIDSIFRLEIIENTGKGKYSMLPLNNLNIEEESFNIIDELSKGGIFYIDNIEINLTPFKIGIKETKDIVNKLKHISCRYDNLIPLEAELGHIEFSKQINEMVGLIELLEHYKFETFNIQNNTYCKVQFGGKHILLFRNNNSIYNVYSNEFEKTIKIIIKETGTKLPILYTLTREMMVNVLNFDSNIIKKVIENDNFGHKSEEKWEQLNNLALELIASYDETREKDLLELAEYILENILNEDNDKEFMNLINQAQIMKRKNELNEDVISLLLEKKEMLKEIDKEIASLYINVISGSKQEAMIRYKKLDNSALELFNRYPIFTLYNELI</sequence>
<protein>
    <recommendedName>
        <fullName evidence="3">DUF4365 domain-containing protein</fullName>
    </recommendedName>
</protein>
<accession>A0A6N0I2Y0</accession>
<proteinExistence type="predicted"/>
<evidence type="ECO:0000313" key="1">
    <source>
        <dbReference type="EMBL" id="QKQ28899.1"/>
    </source>
</evidence>
<evidence type="ECO:0008006" key="3">
    <source>
        <dbReference type="Google" id="ProtNLM"/>
    </source>
</evidence>
<gene>
    <name evidence="1" type="ORF">FOB69_05260</name>
</gene>
<evidence type="ECO:0000313" key="2">
    <source>
        <dbReference type="Proteomes" id="UP000509636"/>
    </source>
</evidence>